<dbReference type="PANTHER" id="PTHR11439:SF463">
    <property type="entry name" value="REVERSE TRANSCRIPTASE TY1_COPIA-TYPE DOMAIN-CONTAINING PROTEIN"/>
    <property type="match status" value="1"/>
</dbReference>
<evidence type="ECO:0000313" key="2">
    <source>
        <dbReference type="RefSeq" id="XP_041446831.1"/>
    </source>
</evidence>
<keyword evidence="1" id="KW-1185">Reference proteome</keyword>
<gene>
    <name evidence="2" type="primary">LOC121403128</name>
</gene>
<dbReference type="AlphaFoldDB" id="A0A8J1MZD0"/>
<sequence length="248" mass="28020">MTEAKGASTPIDTAYPRLEGEDDLLTSNEEYRQAVGALLYIATTTRPDIAVAMSLLCRRVDKPRQRDWNAIKRVMRYLKHTKDLCLKLSANDDLNLTGYVDSDWAGDHSTRKSTSGYLFKLGNSPISWSSKRQMSVALSSTEAEYISAAFACQEVVWLQQLIKDLGKPTSEPTVLFEDNQACIKLATSEKMNARTKHIDVRHHYIHDLVDQKVIVLIYCESEKMIADAMTKPLARNRFVDLRSNMGLT</sequence>
<accession>A0A8J1MZD0</accession>
<dbReference type="Proteomes" id="UP000186698">
    <property type="component" value="Chromosome 1L"/>
</dbReference>
<dbReference type="RefSeq" id="XP_041446831.1">
    <property type="nucleotide sequence ID" value="XM_041590897.1"/>
</dbReference>
<evidence type="ECO:0000313" key="1">
    <source>
        <dbReference type="Proteomes" id="UP000186698"/>
    </source>
</evidence>
<organism evidence="1 2">
    <name type="scientific">Xenopus laevis</name>
    <name type="common">African clawed frog</name>
    <dbReference type="NCBI Taxonomy" id="8355"/>
    <lineage>
        <taxon>Eukaryota</taxon>
        <taxon>Metazoa</taxon>
        <taxon>Chordata</taxon>
        <taxon>Craniata</taxon>
        <taxon>Vertebrata</taxon>
        <taxon>Euteleostomi</taxon>
        <taxon>Amphibia</taxon>
        <taxon>Batrachia</taxon>
        <taxon>Anura</taxon>
        <taxon>Pipoidea</taxon>
        <taxon>Pipidae</taxon>
        <taxon>Xenopodinae</taxon>
        <taxon>Xenopus</taxon>
        <taxon>Xenopus</taxon>
    </lineage>
</organism>
<proteinExistence type="predicted"/>
<dbReference type="CDD" id="cd09272">
    <property type="entry name" value="RNase_HI_RT_Ty1"/>
    <property type="match status" value="1"/>
</dbReference>
<name>A0A8J1MZD0_XENLA</name>
<dbReference type="KEGG" id="xla:121403128"/>
<reference evidence="2" key="1">
    <citation type="submission" date="2025-08" db="UniProtKB">
        <authorList>
            <consortium name="RefSeq"/>
        </authorList>
    </citation>
    <scope>IDENTIFICATION</scope>
    <source>
        <strain evidence="2">J_2021</strain>
        <tissue evidence="2">Erythrocytes</tissue>
    </source>
</reference>
<dbReference type="PANTHER" id="PTHR11439">
    <property type="entry name" value="GAG-POL-RELATED RETROTRANSPOSON"/>
    <property type="match status" value="1"/>
</dbReference>
<dbReference type="OrthoDB" id="9869449at2759"/>
<protein>
    <submittedName>
        <fullName evidence="2">Secreted RxLR effector protein 161-like</fullName>
    </submittedName>
</protein>
<dbReference type="GeneID" id="121403128"/>